<dbReference type="Proteomes" id="UP001575181">
    <property type="component" value="Unassembled WGS sequence"/>
</dbReference>
<sequence length="201" mass="22280">MAFVGGMPNAEEHGPVLEGETPTEVTLEGLKVKSGSHLCTVYESERGRLKLALPFLEQGLSRGELCFLVAPEGSREALLERLSERVSVQQARDEGYLVEASGFPTGDEAFRFFEEAFSEAVARGRNAFRLLGDMAWMLDAGLDVEAMNAFEMRYEHFLAKQYPVVSLCQYDASRFSGVEVLRALKCHSDTFGQPVERFLAG</sequence>
<feature type="domain" description="MEDS" evidence="2">
    <location>
        <begin position="37"/>
        <end position="187"/>
    </location>
</feature>
<feature type="region of interest" description="Disordered" evidence="1">
    <location>
        <begin position="1"/>
        <end position="21"/>
    </location>
</feature>
<protein>
    <submittedName>
        <fullName evidence="3">MEDS domain-containing protein</fullName>
    </submittedName>
</protein>
<evidence type="ECO:0000313" key="4">
    <source>
        <dbReference type="Proteomes" id="UP001575181"/>
    </source>
</evidence>
<evidence type="ECO:0000259" key="2">
    <source>
        <dbReference type="Pfam" id="PF14417"/>
    </source>
</evidence>
<dbReference type="Pfam" id="PF14417">
    <property type="entry name" value="MEDS"/>
    <property type="match status" value="1"/>
</dbReference>
<proteinExistence type="predicted"/>
<name>A0ABV4TYE4_9GAMM</name>
<evidence type="ECO:0000256" key="1">
    <source>
        <dbReference type="SAM" id="MobiDB-lite"/>
    </source>
</evidence>
<dbReference type="EMBL" id="JBGUAW010000008">
    <property type="protein sequence ID" value="MFA9461573.1"/>
    <property type="molecule type" value="Genomic_DNA"/>
</dbReference>
<dbReference type="RefSeq" id="WP_373656581.1">
    <property type="nucleotide sequence ID" value="NZ_JBGUAW010000008.1"/>
</dbReference>
<gene>
    <name evidence="3" type="ORF">ACERLL_12140</name>
</gene>
<accession>A0ABV4TYE4</accession>
<dbReference type="InterPro" id="IPR025847">
    <property type="entry name" value="MEDS_domain"/>
</dbReference>
<reference evidence="3 4" key="1">
    <citation type="submission" date="2024-08" db="EMBL/GenBank/DDBJ databases">
        <title>Whole-genome sequencing of halo(alkali)philic microorganisms from hypersaline lakes.</title>
        <authorList>
            <person name="Sorokin D.Y."/>
            <person name="Merkel A.Y."/>
            <person name="Messina E."/>
            <person name="Yakimov M."/>
        </authorList>
    </citation>
    <scope>NUCLEOTIDE SEQUENCE [LARGE SCALE GENOMIC DNA]</scope>
    <source>
        <strain evidence="3 4">Cl-TMA</strain>
    </source>
</reference>
<organism evidence="3 4">
    <name type="scientific">Thiohalorhabdus methylotrophus</name>
    <dbReference type="NCBI Taxonomy" id="3242694"/>
    <lineage>
        <taxon>Bacteria</taxon>
        <taxon>Pseudomonadati</taxon>
        <taxon>Pseudomonadota</taxon>
        <taxon>Gammaproteobacteria</taxon>
        <taxon>Thiohalorhabdales</taxon>
        <taxon>Thiohalorhabdaceae</taxon>
        <taxon>Thiohalorhabdus</taxon>
    </lineage>
</organism>
<evidence type="ECO:0000313" key="3">
    <source>
        <dbReference type="EMBL" id="MFA9461573.1"/>
    </source>
</evidence>
<keyword evidence="4" id="KW-1185">Reference proteome</keyword>
<comment type="caution">
    <text evidence="3">The sequence shown here is derived from an EMBL/GenBank/DDBJ whole genome shotgun (WGS) entry which is preliminary data.</text>
</comment>